<keyword evidence="3" id="KW-1003">Cell membrane</keyword>
<keyword evidence="6 19" id="KW-0812">Transmembrane</keyword>
<organism evidence="20 21">
    <name type="scientific">Pontibacter lucknowensis</name>
    <dbReference type="NCBI Taxonomy" id="1077936"/>
    <lineage>
        <taxon>Bacteria</taxon>
        <taxon>Pseudomonadati</taxon>
        <taxon>Bacteroidota</taxon>
        <taxon>Cytophagia</taxon>
        <taxon>Cytophagales</taxon>
        <taxon>Hymenobacteraceae</taxon>
        <taxon>Pontibacter</taxon>
    </lineage>
</organism>
<dbReference type="GO" id="GO:0046872">
    <property type="term" value="F:metal ion binding"/>
    <property type="evidence" value="ECO:0007669"/>
    <property type="project" value="UniProtKB-KW"/>
</dbReference>
<keyword evidence="11" id="KW-0443">Lipid metabolism</keyword>
<evidence type="ECO:0000256" key="14">
    <source>
        <dbReference type="ARBA" id="ARBA00023264"/>
    </source>
</evidence>
<keyword evidence="21" id="KW-1185">Reference proteome</keyword>
<feature type="active site" description="Proton acceptor" evidence="15">
    <location>
        <position position="69"/>
    </location>
</feature>
<feature type="binding site" evidence="18">
    <location>
        <position position="28"/>
    </location>
    <ligand>
        <name>a divalent metal cation</name>
        <dbReference type="ChEBI" id="CHEBI:60240"/>
    </ligand>
</feature>
<feature type="binding site" evidence="17">
    <location>
        <position position="76"/>
    </location>
    <ligand>
        <name>ATP</name>
        <dbReference type="ChEBI" id="CHEBI:30616"/>
    </ligand>
</feature>
<keyword evidence="4" id="KW-0444">Lipid biosynthesis</keyword>
<feature type="binding site" evidence="16">
    <location>
        <position position="69"/>
    </location>
    <ligand>
        <name>substrate</name>
    </ligand>
</feature>
<keyword evidence="14" id="KW-1208">Phospholipid metabolism</keyword>
<keyword evidence="12 19" id="KW-0472">Membrane</keyword>
<keyword evidence="18" id="KW-0460">Magnesium</keyword>
<evidence type="ECO:0000256" key="1">
    <source>
        <dbReference type="ARBA" id="ARBA00004651"/>
    </source>
</evidence>
<evidence type="ECO:0000256" key="18">
    <source>
        <dbReference type="PIRSR" id="PIRSR600829-4"/>
    </source>
</evidence>
<evidence type="ECO:0000256" key="4">
    <source>
        <dbReference type="ARBA" id="ARBA00022516"/>
    </source>
</evidence>
<evidence type="ECO:0000256" key="8">
    <source>
        <dbReference type="ARBA" id="ARBA00022777"/>
    </source>
</evidence>
<dbReference type="Pfam" id="PF01219">
    <property type="entry name" value="DAGK_prokar"/>
    <property type="match status" value="1"/>
</dbReference>
<keyword evidence="18" id="KW-0479">Metal-binding</keyword>
<sequence length="128" mass="14543">MSRPSFIRSRYNSFRFAFKGMTAVFRSEPNMHLHVLASIIVLVMAYRFEVTRVEWCLLILCIGLVWMAEIFNTSIETLTDLVSPEQNIWAGKTKDLAAGGVLMAAITSVAVGLFIFIPYWVDYVNTEL</sequence>
<feature type="transmembrane region" description="Helical" evidence="19">
    <location>
        <begin position="96"/>
        <end position="121"/>
    </location>
</feature>
<feature type="binding site" evidence="17">
    <location>
        <position position="28"/>
    </location>
    <ligand>
        <name>ATP</name>
        <dbReference type="ChEBI" id="CHEBI:30616"/>
    </ligand>
</feature>
<feature type="binding site" evidence="18">
    <location>
        <position position="76"/>
    </location>
    <ligand>
        <name>a divalent metal cation</name>
        <dbReference type="ChEBI" id="CHEBI:60240"/>
    </ligand>
</feature>
<evidence type="ECO:0000256" key="17">
    <source>
        <dbReference type="PIRSR" id="PIRSR600829-3"/>
    </source>
</evidence>
<proteinExistence type="inferred from homology"/>
<gene>
    <name evidence="20" type="ORF">SAMN05421545_1028</name>
</gene>
<dbReference type="EMBL" id="FTNM01000001">
    <property type="protein sequence ID" value="SIQ68114.1"/>
    <property type="molecule type" value="Genomic_DNA"/>
</dbReference>
<evidence type="ECO:0000256" key="15">
    <source>
        <dbReference type="PIRSR" id="PIRSR600829-1"/>
    </source>
</evidence>
<dbReference type="CDD" id="cd14265">
    <property type="entry name" value="UDPK_IM_like"/>
    <property type="match status" value="1"/>
</dbReference>
<dbReference type="RefSeq" id="WP_076421327.1">
    <property type="nucleotide sequence ID" value="NZ_FTNM01000001.1"/>
</dbReference>
<evidence type="ECO:0000256" key="9">
    <source>
        <dbReference type="ARBA" id="ARBA00022840"/>
    </source>
</evidence>
<evidence type="ECO:0000256" key="3">
    <source>
        <dbReference type="ARBA" id="ARBA00022475"/>
    </source>
</evidence>
<name>A0A1N6UR56_9BACT</name>
<keyword evidence="9 17" id="KW-0067">ATP-binding</keyword>
<accession>A0A1N6UR56</accession>
<keyword evidence="8 20" id="KW-0418">Kinase</keyword>
<dbReference type="GO" id="GO:0016301">
    <property type="term" value="F:kinase activity"/>
    <property type="evidence" value="ECO:0007669"/>
    <property type="project" value="UniProtKB-KW"/>
</dbReference>
<evidence type="ECO:0000256" key="11">
    <source>
        <dbReference type="ARBA" id="ARBA00023098"/>
    </source>
</evidence>
<dbReference type="InterPro" id="IPR033717">
    <property type="entry name" value="UDPK"/>
</dbReference>
<keyword evidence="7 17" id="KW-0547">Nucleotide-binding</keyword>
<dbReference type="PANTHER" id="PTHR34299:SF1">
    <property type="entry name" value="DIACYLGLYCEROL KINASE"/>
    <property type="match status" value="1"/>
</dbReference>
<evidence type="ECO:0000256" key="10">
    <source>
        <dbReference type="ARBA" id="ARBA00022989"/>
    </source>
</evidence>
<comment type="subcellular location">
    <subcellularLocation>
        <location evidence="1">Cell membrane</location>
        <topology evidence="1">Multi-pass membrane protein</topology>
    </subcellularLocation>
</comment>
<dbReference type="Gene3D" id="1.10.287.3610">
    <property type="match status" value="1"/>
</dbReference>
<feature type="binding site" evidence="17">
    <location>
        <begin position="94"/>
        <end position="95"/>
    </location>
    <ligand>
        <name>ATP</name>
        <dbReference type="ChEBI" id="CHEBI:30616"/>
    </ligand>
</feature>
<comment type="similarity">
    <text evidence="2">Belongs to the bacterial diacylglycerol kinase family.</text>
</comment>
<dbReference type="GO" id="GO:0005524">
    <property type="term" value="F:ATP binding"/>
    <property type="evidence" value="ECO:0007669"/>
    <property type="project" value="UniProtKB-KW"/>
</dbReference>
<evidence type="ECO:0000256" key="16">
    <source>
        <dbReference type="PIRSR" id="PIRSR600829-2"/>
    </source>
</evidence>
<evidence type="ECO:0000313" key="20">
    <source>
        <dbReference type="EMBL" id="SIQ68114.1"/>
    </source>
</evidence>
<dbReference type="OrthoDB" id="1493837at2"/>
<dbReference type="AlphaFoldDB" id="A0A1N6UR56"/>
<dbReference type="InterPro" id="IPR036945">
    <property type="entry name" value="DAGK_sf"/>
</dbReference>
<dbReference type="InterPro" id="IPR000829">
    <property type="entry name" value="DAGK"/>
</dbReference>
<dbReference type="PANTHER" id="PTHR34299">
    <property type="entry name" value="DIACYLGLYCEROL KINASE"/>
    <property type="match status" value="1"/>
</dbReference>
<evidence type="ECO:0000256" key="5">
    <source>
        <dbReference type="ARBA" id="ARBA00022679"/>
    </source>
</evidence>
<feature type="transmembrane region" description="Helical" evidence="19">
    <location>
        <begin position="57"/>
        <end position="75"/>
    </location>
</feature>
<evidence type="ECO:0000256" key="12">
    <source>
        <dbReference type="ARBA" id="ARBA00023136"/>
    </source>
</evidence>
<dbReference type="STRING" id="1077936.SAMN05421545_1028"/>
<comment type="cofactor">
    <cofactor evidence="18">
        <name>Mg(2+)</name>
        <dbReference type="ChEBI" id="CHEBI:18420"/>
    </cofactor>
    <text evidence="18">Mn(2+), Zn(2+), Cd(2+) and Co(2+) support activity to lesser extents.</text>
</comment>
<keyword evidence="13" id="KW-0594">Phospholipid biosynthesis</keyword>
<evidence type="ECO:0000256" key="19">
    <source>
        <dbReference type="SAM" id="Phobius"/>
    </source>
</evidence>
<evidence type="ECO:0000313" key="21">
    <source>
        <dbReference type="Proteomes" id="UP000185924"/>
    </source>
</evidence>
<evidence type="ECO:0000256" key="7">
    <source>
        <dbReference type="ARBA" id="ARBA00022741"/>
    </source>
</evidence>
<protein>
    <submittedName>
        <fullName evidence="20">Undecaprenol kinase</fullName>
    </submittedName>
</protein>
<keyword evidence="10 19" id="KW-1133">Transmembrane helix</keyword>
<evidence type="ECO:0000256" key="6">
    <source>
        <dbReference type="ARBA" id="ARBA00022692"/>
    </source>
</evidence>
<evidence type="ECO:0000256" key="13">
    <source>
        <dbReference type="ARBA" id="ARBA00023209"/>
    </source>
</evidence>
<evidence type="ECO:0000256" key="2">
    <source>
        <dbReference type="ARBA" id="ARBA00005967"/>
    </source>
</evidence>
<dbReference type="Proteomes" id="UP000185924">
    <property type="component" value="Unassembled WGS sequence"/>
</dbReference>
<dbReference type="GO" id="GO:0005886">
    <property type="term" value="C:plasma membrane"/>
    <property type="evidence" value="ECO:0007669"/>
    <property type="project" value="UniProtKB-SubCell"/>
</dbReference>
<reference evidence="21" key="1">
    <citation type="submission" date="2017-01" db="EMBL/GenBank/DDBJ databases">
        <authorList>
            <person name="Varghese N."/>
            <person name="Submissions S."/>
        </authorList>
    </citation>
    <scope>NUCLEOTIDE SEQUENCE [LARGE SCALE GENOMIC DNA]</scope>
    <source>
        <strain evidence="21">DM9</strain>
    </source>
</reference>
<keyword evidence="5" id="KW-0808">Transferase</keyword>
<dbReference type="GO" id="GO:0008654">
    <property type="term" value="P:phospholipid biosynthetic process"/>
    <property type="evidence" value="ECO:0007669"/>
    <property type="project" value="UniProtKB-KW"/>
</dbReference>